<feature type="region of interest" description="Disordered" evidence="1">
    <location>
        <begin position="1"/>
        <end position="63"/>
    </location>
</feature>
<dbReference type="Proteomes" id="UP000288805">
    <property type="component" value="Unassembled WGS sequence"/>
</dbReference>
<evidence type="ECO:0000313" key="3">
    <source>
        <dbReference type="Proteomes" id="UP000288805"/>
    </source>
</evidence>
<evidence type="ECO:0000256" key="1">
    <source>
        <dbReference type="SAM" id="MobiDB-lite"/>
    </source>
</evidence>
<feature type="region of interest" description="Disordered" evidence="1">
    <location>
        <begin position="78"/>
        <end position="100"/>
    </location>
</feature>
<organism evidence="2 3">
    <name type="scientific">Vitis vinifera</name>
    <name type="common">Grape</name>
    <dbReference type="NCBI Taxonomy" id="29760"/>
    <lineage>
        <taxon>Eukaryota</taxon>
        <taxon>Viridiplantae</taxon>
        <taxon>Streptophyta</taxon>
        <taxon>Embryophyta</taxon>
        <taxon>Tracheophyta</taxon>
        <taxon>Spermatophyta</taxon>
        <taxon>Magnoliopsida</taxon>
        <taxon>eudicotyledons</taxon>
        <taxon>Gunneridae</taxon>
        <taxon>Pentapetalae</taxon>
        <taxon>rosids</taxon>
        <taxon>Vitales</taxon>
        <taxon>Vitaceae</taxon>
        <taxon>Viteae</taxon>
        <taxon>Vitis</taxon>
    </lineage>
</organism>
<accession>A0A438ILG0</accession>
<proteinExistence type="predicted"/>
<dbReference type="EMBL" id="QGNW01000100">
    <property type="protein sequence ID" value="RVW97531.1"/>
    <property type="molecule type" value="Genomic_DNA"/>
</dbReference>
<feature type="compositionally biased region" description="Basic and acidic residues" evidence="1">
    <location>
        <begin position="44"/>
        <end position="53"/>
    </location>
</feature>
<sequence length="100" mass="10679">MESSVKNSGGFEKGKDGFESSDASGVGTESVTDSSSSSRSSSDFQRDEVRAKEPSSPALLGWPIRKAEVRKSSVLMSVKMKRNPHLNDSKVKQLGSKVSG</sequence>
<evidence type="ECO:0000313" key="2">
    <source>
        <dbReference type="EMBL" id="RVW97531.1"/>
    </source>
</evidence>
<comment type="caution">
    <text evidence="2">The sequence shown here is derived from an EMBL/GenBank/DDBJ whole genome shotgun (WGS) entry which is preliminary data.</text>
</comment>
<dbReference type="AlphaFoldDB" id="A0A438ILG0"/>
<name>A0A438ILG0_VITVI</name>
<reference evidence="2 3" key="1">
    <citation type="journal article" date="2018" name="PLoS Genet.">
        <title>Population sequencing reveals clonal diversity and ancestral inbreeding in the grapevine cultivar Chardonnay.</title>
        <authorList>
            <person name="Roach M.J."/>
            <person name="Johnson D.L."/>
            <person name="Bohlmann J."/>
            <person name="van Vuuren H.J."/>
            <person name="Jones S.J."/>
            <person name="Pretorius I.S."/>
            <person name="Schmidt S.A."/>
            <person name="Borneman A.R."/>
        </authorList>
    </citation>
    <scope>NUCLEOTIDE SEQUENCE [LARGE SCALE GENOMIC DNA]</scope>
    <source>
        <strain evidence="3">cv. Chardonnay</strain>
        <tissue evidence="2">Leaf</tissue>
    </source>
</reference>
<gene>
    <name evidence="2" type="ORF">CK203_058499</name>
</gene>
<protein>
    <submittedName>
        <fullName evidence="2">Uncharacterized protein</fullName>
    </submittedName>
</protein>
<feature type="compositionally biased region" description="Low complexity" evidence="1">
    <location>
        <begin position="24"/>
        <end position="43"/>
    </location>
</feature>